<dbReference type="CDD" id="cd00599">
    <property type="entry name" value="GH25_muramidase"/>
    <property type="match status" value="1"/>
</dbReference>
<keyword evidence="2" id="KW-0378">Hydrolase</keyword>
<dbReference type="Proteomes" id="UP000186292">
    <property type="component" value="Unassembled WGS sequence"/>
</dbReference>
<evidence type="ECO:0000313" key="2">
    <source>
        <dbReference type="EMBL" id="SIS42600.1"/>
    </source>
</evidence>
<dbReference type="GO" id="GO:0016052">
    <property type="term" value="P:carbohydrate catabolic process"/>
    <property type="evidence" value="ECO:0007669"/>
    <property type="project" value="TreeGrafter"/>
</dbReference>
<dbReference type="GO" id="GO:0009253">
    <property type="term" value="P:peptidoglycan catabolic process"/>
    <property type="evidence" value="ECO:0007669"/>
    <property type="project" value="InterPro"/>
</dbReference>
<dbReference type="GO" id="GO:0016998">
    <property type="term" value="P:cell wall macromolecule catabolic process"/>
    <property type="evidence" value="ECO:0007669"/>
    <property type="project" value="InterPro"/>
</dbReference>
<name>A0A1N7IZV9_9CORY</name>
<evidence type="ECO:0000313" key="3">
    <source>
        <dbReference type="Proteomes" id="UP000186292"/>
    </source>
</evidence>
<dbReference type="Gene3D" id="3.20.20.80">
    <property type="entry name" value="Glycosidases"/>
    <property type="match status" value="1"/>
</dbReference>
<dbReference type="STRING" id="1161099.SAMN05444817_10324"/>
<comment type="similarity">
    <text evidence="1">Belongs to the glycosyl hydrolase 25 family.</text>
</comment>
<evidence type="ECO:0000256" key="1">
    <source>
        <dbReference type="ARBA" id="ARBA00010646"/>
    </source>
</evidence>
<dbReference type="PANTHER" id="PTHR34135">
    <property type="entry name" value="LYSOZYME"/>
    <property type="match status" value="1"/>
</dbReference>
<dbReference type="OrthoDB" id="3345404at2"/>
<gene>
    <name evidence="2" type="ORF">SAMN05444817_10324</name>
</gene>
<protein>
    <submittedName>
        <fullName evidence="2">Glycosyl hydrolases family 25</fullName>
    </submittedName>
</protein>
<proteinExistence type="inferred from homology"/>
<reference evidence="3" key="1">
    <citation type="submission" date="2017-01" db="EMBL/GenBank/DDBJ databases">
        <authorList>
            <person name="Varghese N."/>
            <person name="Submissions S."/>
        </authorList>
    </citation>
    <scope>NUCLEOTIDE SEQUENCE [LARGE SCALE GENOMIC DNA]</scope>
    <source>
        <strain evidence="3">DSM 44531</strain>
    </source>
</reference>
<dbReference type="Pfam" id="PF01183">
    <property type="entry name" value="Glyco_hydro_25"/>
    <property type="match status" value="1"/>
</dbReference>
<dbReference type="InterPro" id="IPR017853">
    <property type="entry name" value="GH"/>
</dbReference>
<dbReference type="GO" id="GO:0003796">
    <property type="term" value="F:lysozyme activity"/>
    <property type="evidence" value="ECO:0007669"/>
    <property type="project" value="InterPro"/>
</dbReference>
<organism evidence="2 3">
    <name type="scientific">Corynebacterium appendicis CIP 107643</name>
    <dbReference type="NCBI Taxonomy" id="1161099"/>
    <lineage>
        <taxon>Bacteria</taxon>
        <taxon>Bacillati</taxon>
        <taxon>Actinomycetota</taxon>
        <taxon>Actinomycetes</taxon>
        <taxon>Mycobacteriales</taxon>
        <taxon>Corynebacteriaceae</taxon>
        <taxon>Corynebacterium</taxon>
    </lineage>
</organism>
<dbReference type="SUPFAM" id="SSF51445">
    <property type="entry name" value="(Trans)glycosidases"/>
    <property type="match status" value="1"/>
</dbReference>
<dbReference type="InterPro" id="IPR002053">
    <property type="entry name" value="Glyco_hydro_25"/>
</dbReference>
<accession>A0A1N7IZV9</accession>
<dbReference type="EMBL" id="FTOF01000003">
    <property type="protein sequence ID" value="SIS42600.1"/>
    <property type="molecule type" value="Genomic_DNA"/>
</dbReference>
<keyword evidence="3" id="KW-1185">Reference proteome</keyword>
<dbReference type="RefSeq" id="WP_084560504.1">
    <property type="nucleotide sequence ID" value="NZ_CP046976.1"/>
</dbReference>
<dbReference type="AlphaFoldDB" id="A0A1N7IZV9"/>
<sequence length="210" mass="23086">MTDPATPDAPGIQIGIDVSEHQDGLSLVQAAAEGIQFVVVRTTDGTYRDRTYASHVDDARRAGLPVEAYHYLRNPSEGTTVAEQVEASCAVMGPRVYPVWIDCETPAGLRVDHVRQARDEFAARGVTVAGIYTYPRYWRWRMFGAATAEFGAVWAAEYGADRAGPPRELLDGRQWPGSVGKQPPVMWQYGSRGLVAGYEVDVNVRRVIST</sequence>
<dbReference type="PROSITE" id="PS51904">
    <property type="entry name" value="GLYCOSYL_HYDROL_F25_2"/>
    <property type="match status" value="1"/>
</dbReference>
<dbReference type="PANTHER" id="PTHR34135:SF2">
    <property type="entry name" value="LYSOZYME"/>
    <property type="match status" value="1"/>
</dbReference>